<organism evidence="13 14">
    <name type="scientific">Chlorogloeopsis fritschii PCC 6912</name>
    <dbReference type="NCBI Taxonomy" id="211165"/>
    <lineage>
        <taxon>Bacteria</taxon>
        <taxon>Bacillati</taxon>
        <taxon>Cyanobacteriota</taxon>
        <taxon>Cyanophyceae</taxon>
        <taxon>Nostocales</taxon>
        <taxon>Chlorogloeopsidaceae</taxon>
        <taxon>Chlorogloeopsis</taxon>
    </lineage>
</organism>
<dbReference type="InterPro" id="IPR050445">
    <property type="entry name" value="Bact_polysacc_biosynth/exp"/>
</dbReference>
<evidence type="ECO:0000256" key="6">
    <source>
        <dbReference type="ARBA" id="ARBA00022840"/>
    </source>
</evidence>
<reference evidence="13 14" key="1">
    <citation type="journal article" date="2019" name="Genome Biol. Evol.">
        <title>Day and night: Metabolic profiles and evolutionary relationships of six axenic non-marine cyanobacteria.</title>
        <authorList>
            <person name="Will S.E."/>
            <person name="Henke P."/>
            <person name="Boedeker C."/>
            <person name="Huang S."/>
            <person name="Brinkmann H."/>
            <person name="Rohde M."/>
            <person name="Jarek M."/>
            <person name="Friedl T."/>
            <person name="Seufert S."/>
            <person name="Schumacher M."/>
            <person name="Overmann J."/>
            <person name="Neumann-Schaal M."/>
            <person name="Petersen J."/>
        </authorList>
    </citation>
    <scope>NUCLEOTIDE SEQUENCE [LARGE SCALE GENOMIC DNA]</scope>
    <source>
        <strain evidence="13 14">PCC 6912</strain>
    </source>
</reference>
<dbReference type="InterPro" id="IPR033756">
    <property type="entry name" value="YlxH/NBP35"/>
</dbReference>
<feature type="domain" description="Tyrosine-protein kinase G-rich" evidence="12">
    <location>
        <begin position="388"/>
        <end position="446"/>
    </location>
</feature>
<evidence type="ECO:0000256" key="1">
    <source>
        <dbReference type="ARBA" id="ARBA00004651"/>
    </source>
</evidence>
<keyword evidence="9" id="KW-0175">Coiled coil</keyword>
<feature type="domain" description="Polysaccharide chain length determinant N-terminal" evidence="11">
    <location>
        <begin position="7"/>
        <end position="95"/>
    </location>
</feature>
<dbReference type="Pfam" id="PF02706">
    <property type="entry name" value="Wzz"/>
    <property type="match status" value="1"/>
</dbReference>
<evidence type="ECO:0000256" key="5">
    <source>
        <dbReference type="ARBA" id="ARBA00022741"/>
    </source>
</evidence>
<dbReference type="NCBIfam" id="TIGR01007">
    <property type="entry name" value="eps_fam"/>
    <property type="match status" value="1"/>
</dbReference>
<dbReference type="PANTHER" id="PTHR32309">
    <property type="entry name" value="TYROSINE-PROTEIN KINASE"/>
    <property type="match status" value="1"/>
</dbReference>
<dbReference type="SUPFAM" id="SSF52540">
    <property type="entry name" value="P-loop containing nucleoside triphosphate hydrolases"/>
    <property type="match status" value="1"/>
</dbReference>
<evidence type="ECO:0000313" key="14">
    <source>
        <dbReference type="Proteomes" id="UP000268857"/>
    </source>
</evidence>
<proteinExistence type="inferred from homology"/>
<feature type="coiled-coil region" evidence="9">
    <location>
        <begin position="213"/>
        <end position="274"/>
    </location>
</feature>
<dbReference type="Pfam" id="PF13807">
    <property type="entry name" value="GNVR"/>
    <property type="match status" value="1"/>
</dbReference>
<dbReference type="InterPro" id="IPR003856">
    <property type="entry name" value="LPS_length_determ_N"/>
</dbReference>
<comment type="caution">
    <text evidence="13">The sequence shown here is derived from an EMBL/GenBank/DDBJ whole genome shotgun (WGS) entry which is preliminary data.</text>
</comment>
<evidence type="ECO:0000256" key="9">
    <source>
        <dbReference type="SAM" id="Coils"/>
    </source>
</evidence>
<dbReference type="AlphaFoldDB" id="A0A3S0ZSX0"/>
<keyword evidence="3" id="KW-1003">Cell membrane</keyword>
<dbReference type="EMBL" id="RSCJ01000008">
    <property type="protein sequence ID" value="RUR83025.1"/>
    <property type="molecule type" value="Genomic_DNA"/>
</dbReference>
<keyword evidence="4 10" id="KW-0812">Transmembrane</keyword>
<evidence type="ECO:0000259" key="12">
    <source>
        <dbReference type="Pfam" id="PF13807"/>
    </source>
</evidence>
<accession>A0A3S0ZSX0</accession>
<protein>
    <submittedName>
        <fullName evidence="13">Uncharacterized protein</fullName>
    </submittedName>
</protein>
<dbReference type="OrthoDB" id="9758283at2"/>
<evidence type="ECO:0000259" key="11">
    <source>
        <dbReference type="Pfam" id="PF02706"/>
    </source>
</evidence>
<comment type="subcellular location">
    <subcellularLocation>
        <location evidence="1">Cell membrane</location>
        <topology evidence="1">Multi-pass membrane protein</topology>
    </subcellularLocation>
</comment>
<keyword evidence="7 10" id="KW-1133">Transmembrane helix</keyword>
<keyword evidence="8 10" id="KW-0472">Membrane</keyword>
<keyword evidence="5" id="KW-0547">Nucleotide-binding</keyword>
<dbReference type="STRING" id="211165.GCA_000317285_00589"/>
<dbReference type="InterPro" id="IPR005702">
    <property type="entry name" value="Wzc-like_C"/>
</dbReference>
<keyword evidence="6" id="KW-0067">ATP-binding</keyword>
<sequence length="728" mass="80616">MEKGFSSLLLIFKRRAFPALATFAAVIGGAIAYLQVTPHRYQTSARLMLDDKRVSVSELGRDLTQMPTNIPGGPSPLADQAELIKSQRVLRRAIARVIPQLNSSSLSTPLTPEKVRQGLKVKIVPATNILEVSYEHKDPALASKLVNAVSQAMVEDNTQIIRQEAANVRKFLQQQVPEARQRLEKAELIENKYRQDSGIVSFDEQTKSLVNSLATLEEQEGTLSAQLQELRSKEVSLRQVTDAKALDQAYASVRGGQNEELKMLRAKLAELEAKVIETRLYFTENHPTVIKLVEQRDGLRAFYQKELARVSPQNQAIPTNAVASDRISQDLTSQLLVNDVERTAVENKLRVVQANRANLQTRLAELPIRQQKLTPLIRQREESAASLKLLQSKLEEARIAEAQLVGNIQIIEAAQIPLKPTSPHKKAVLAIAIVFGSALATGIVLLLELMDNTLKDASEAEELLDLPLLGVLPRLPAKTLMLEPSERFLDNSALIEPFRMLFKNLEFRSSEPLRQIVVSSTISGEGKSVVASHLAAVCAMLSRRTLLIDADLRRPAQHTLFNLAPQPGITDLIYGERSLQQTVQPTRIENLFVLTCGELYGRPLQLLESDAMKSLLAEAVQQYDCVILDTPPLSACADAHTLSRQSDGVLIVTRPGFTIKEVLQRAVSELTHNQIPIMGVVVNGITDQTEQYYRYPVNGYEPRSSSSFRRLANLGGAGRNSSNSSRSR</sequence>
<feature type="transmembrane region" description="Helical" evidence="10">
    <location>
        <begin position="427"/>
        <end position="447"/>
    </location>
</feature>
<dbReference type="GO" id="GO:0005886">
    <property type="term" value="C:plasma membrane"/>
    <property type="evidence" value="ECO:0007669"/>
    <property type="project" value="UniProtKB-SubCell"/>
</dbReference>
<dbReference type="Gene3D" id="3.40.50.300">
    <property type="entry name" value="P-loop containing nucleotide triphosphate hydrolases"/>
    <property type="match status" value="1"/>
</dbReference>
<dbReference type="GO" id="GO:0005524">
    <property type="term" value="F:ATP binding"/>
    <property type="evidence" value="ECO:0007669"/>
    <property type="project" value="UniProtKB-KW"/>
</dbReference>
<dbReference type="Pfam" id="PF10609">
    <property type="entry name" value="ParA"/>
    <property type="match status" value="1"/>
</dbReference>
<name>A0A3S0ZSX0_CHLFR</name>
<dbReference type="Proteomes" id="UP000268857">
    <property type="component" value="Unassembled WGS sequence"/>
</dbReference>
<evidence type="ECO:0000256" key="7">
    <source>
        <dbReference type="ARBA" id="ARBA00022989"/>
    </source>
</evidence>
<comment type="similarity">
    <text evidence="2">Belongs to the CpsC/CapA family.</text>
</comment>
<evidence type="ECO:0000256" key="10">
    <source>
        <dbReference type="SAM" id="Phobius"/>
    </source>
</evidence>
<evidence type="ECO:0000256" key="2">
    <source>
        <dbReference type="ARBA" id="ARBA00006683"/>
    </source>
</evidence>
<evidence type="ECO:0000256" key="3">
    <source>
        <dbReference type="ARBA" id="ARBA00022475"/>
    </source>
</evidence>
<dbReference type="GO" id="GO:0004713">
    <property type="term" value="F:protein tyrosine kinase activity"/>
    <property type="evidence" value="ECO:0007669"/>
    <property type="project" value="TreeGrafter"/>
</dbReference>
<keyword evidence="14" id="KW-1185">Reference proteome</keyword>
<gene>
    <name evidence="13" type="ORF">PCC6912_23990</name>
</gene>
<dbReference type="PANTHER" id="PTHR32309:SF13">
    <property type="entry name" value="FERRIC ENTEROBACTIN TRANSPORT PROTEIN FEPE"/>
    <property type="match status" value="1"/>
</dbReference>
<dbReference type="CDD" id="cd05387">
    <property type="entry name" value="BY-kinase"/>
    <property type="match status" value="1"/>
</dbReference>
<evidence type="ECO:0000313" key="13">
    <source>
        <dbReference type="EMBL" id="RUR83025.1"/>
    </source>
</evidence>
<dbReference type="RefSeq" id="WP_016873168.1">
    <property type="nucleotide sequence ID" value="NZ_AJLN01000037.1"/>
</dbReference>
<evidence type="ECO:0000256" key="4">
    <source>
        <dbReference type="ARBA" id="ARBA00022692"/>
    </source>
</evidence>
<dbReference type="InterPro" id="IPR027417">
    <property type="entry name" value="P-loop_NTPase"/>
</dbReference>
<evidence type="ECO:0000256" key="8">
    <source>
        <dbReference type="ARBA" id="ARBA00023136"/>
    </source>
</evidence>
<dbReference type="InterPro" id="IPR032807">
    <property type="entry name" value="GNVR"/>
</dbReference>